<organism evidence="2 3">
    <name type="scientific">Jimgerdemannia flammicorona</name>
    <dbReference type="NCBI Taxonomy" id="994334"/>
    <lineage>
        <taxon>Eukaryota</taxon>
        <taxon>Fungi</taxon>
        <taxon>Fungi incertae sedis</taxon>
        <taxon>Mucoromycota</taxon>
        <taxon>Mucoromycotina</taxon>
        <taxon>Endogonomycetes</taxon>
        <taxon>Endogonales</taxon>
        <taxon>Endogonaceae</taxon>
        <taxon>Jimgerdemannia</taxon>
    </lineage>
</organism>
<feature type="non-terminal residue" evidence="2">
    <location>
        <position position="1"/>
    </location>
</feature>
<evidence type="ECO:0000313" key="3">
    <source>
        <dbReference type="Proteomes" id="UP000274822"/>
    </source>
</evidence>
<dbReference type="EMBL" id="RBNJ01005647">
    <property type="protein sequence ID" value="RUS29091.1"/>
    <property type="molecule type" value="Genomic_DNA"/>
</dbReference>
<protein>
    <submittedName>
        <fullName evidence="2">Uncharacterized protein</fullName>
    </submittedName>
</protein>
<comment type="caution">
    <text evidence="2">The sequence shown here is derived from an EMBL/GenBank/DDBJ whole genome shotgun (WGS) entry which is preliminary data.</text>
</comment>
<evidence type="ECO:0000313" key="2">
    <source>
        <dbReference type="EMBL" id="RUS29091.1"/>
    </source>
</evidence>
<keyword evidence="3" id="KW-1185">Reference proteome</keyword>
<feature type="non-terminal residue" evidence="2">
    <location>
        <position position="25"/>
    </location>
</feature>
<sequence length="25" mass="2668">NCTAHSGASHPTSHQRSHQAVLNQV</sequence>
<dbReference type="AlphaFoldDB" id="A0A433QHR6"/>
<feature type="region of interest" description="Disordered" evidence="1">
    <location>
        <begin position="1"/>
        <end position="25"/>
    </location>
</feature>
<evidence type="ECO:0000256" key="1">
    <source>
        <dbReference type="SAM" id="MobiDB-lite"/>
    </source>
</evidence>
<proteinExistence type="predicted"/>
<reference evidence="2 3" key="1">
    <citation type="journal article" date="2018" name="New Phytol.">
        <title>Phylogenomics of Endogonaceae and evolution of mycorrhizas within Mucoromycota.</title>
        <authorList>
            <person name="Chang Y."/>
            <person name="Desiro A."/>
            <person name="Na H."/>
            <person name="Sandor L."/>
            <person name="Lipzen A."/>
            <person name="Clum A."/>
            <person name="Barry K."/>
            <person name="Grigoriev I.V."/>
            <person name="Martin F.M."/>
            <person name="Stajich J.E."/>
            <person name="Smith M.E."/>
            <person name="Bonito G."/>
            <person name="Spatafora J.W."/>
        </authorList>
    </citation>
    <scope>NUCLEOTIDE SEQUENCE [LARGE SCALE GENOMIC DNA]</scope>
    <source>
        <strain evidence="2 3">AD002</strain>
    </source>
</reference>
<accession>A0A433QHR6</accession>
<name>A0A433QHR6_9FUNG</name>
<dbReference type="Proteomes" id="UP000274822">
    <property type="component" value="Unassembled WGS sequence"/>
</dbReference>
<gene>
    <name evidence="2" type="ORF">BC938DRAFT_481072</name>
</gene>